<organism evidence="7 8">
    <name type="scientific">Hortaea werneckii</name>
    <name type="common">Black yeast</name>
    <name type="synonym">Cladosporium werneckii</name>
    <dbReference type="NCBI Taxonomy" id="91943"/>
    <lineage>
        <taxon>Eukaryota</taxon>
        <taxon>Fungi</taxon>
        <taxon>Dikarya</taxon>
        <taxon>Ascomycota</taxon>
        <taxon>Pezizomycotina</taxon>
        <taxon>Dothideomycetes</taxon>
        <taxon>Dothideomycetidae</taxon>
        <taxon>Mycosphaerellales</taxon>
        <taxon>Teratosphaeriaceae</taxon>
        <taxon>Hortaea</taxon>
    </lineage>
</organism>
<keyword evidence="4 6" id="KW-1133">Transmembrane helix</keyword>
<evidence type="ECO:0000256" key="5">
    <source>
        <dbReference type="ARBA" id="ARBA00023136"/>
    </source>
</evidence>
<evidence type="ECO:0000256" key="6">
    <source>
        <dbReference type="SAM" id="Phobius"/>
    </source>
</evidence>
<dbReference type="PROSITE" id="PS50267">
    <property type="entry name" value="NA_NEUROTRAN_SYMP_3"/>
    <property type="match status" value="1"/>
</dbReference>
<proteinExistence type="predicted"/>
<comment type="subcellular location">
    <subcellularLocation>
        <location evidence="1">Membrane</location>
        <topology evidence="1">Multi-pass membrane protein</topology>
    </subcellularLocation>
</comment>
<feature type="transmembrane region" description="Helical" evidence="6">
    <location>
        <begin position="60"/>
        <end position="84"/>
    </location>
</feature>
<dbReference type="PANTHER" id="PTHR42948">
    <property type="entry name" value="TRANSPORTER"/>
    <property type="match status" value="1"/>
</dbReference>
<dbReference type="EMBL" id="QWIK01001183">
    <property type="protein sequence ID" value="RMX96804.1"/>
    <property type="molecule type" value="Genomic_DNA"/>
</dbReference>
<comment type="caution">
    <text evidence="7">The sequence shown here is derived from an EMBL/GenBank/DDBJ whole genome shotgun (WGS) entry which is preliminary data.</text>
</comment>
<feature type="transmembrane region" description="Helical" evidence="6">
    <location>
        <begin position="30"/>
        <end position="48"/>
    </location>
</feature>
<sequence length="111" mass="12179">MFNPKRVLNAIAPSPKQSADGRDQWPSRTSYVLASMGGAIGFGNLLRFPSQVFNNNGIQWFIPYVMAIFLLAIPILILEIATGWSTLCPLCGDEICIRSNETQGRHIAQAA</sequence>
<dbReference type="InterPro" id="IPR037272">
    <property type="entry name" value="SNS_sf"/>
</dbReference>
<dbReference type="PANTHER" id="PTHR42948:SF1">
    <property type="entry name" value="TRANSPORTER"/>
    <property type="match status" value="1"/>
</dbReference>
<accession>A0A3M6Y1D5</accession>
<gene>
    <name evidence="7" type="ORF">D0868_10987</name>
</gene>
<name>A0A3M6Y1D5_HORWE</name>
<dbReference type="AlphaFoldDB" id="A0A3M6Y1D5"/>
<evidence type="ECO:0000313" key="7">
    <source>
        <dbReference type="EMBL" id="RMX96804.1"/>
    </source>
</evidence>
<evidence type="ECO:0000256" key="4">
    <source>
        <dbReference type="ARBA" id="ARBA00022989"/>
    </source>
</evidence>
<reference evidence="7 8" key="1">
    <citation type="journal article" date="2018" name="BMC Genomics">
        <title>Genomic evidence for intraspecific hybridization in a clonal and extremely halotolerant yeast.</title>
        <authorList>
            <person name="Gostincar C."/>
            <person name="Stajich J.E."/>
            <person name="Zupancic J."/>
            <person name="Zalar P."/>
            <person name="Gunde-Cimerman N."/>
        </authorList>
    </citation>
    <scope>NUCLEOTIDE SEQUENCE [LARGE SCALE GENOMIC DNA]</scope>
    <source>
        <strain evidence="7 8">EXF-6654</strain>
    </source>
</reference>
<dbReference type="PRINTS" id="PR00176">
    <property type="entry name" value="NANEUSMPORT"/>
</dbReference>
<dbReference type="GO" id="GO:0016020">
    <property type="term" value="C:membrane"/>
    <property type="evidence" value="ECO:0007669"/>
    <property type="project" value="UniProtKB-SubCell"/>
</dbReference>
<evidence type="ECO:0000256" key="1">
    <source>
        <dbReference type="ARBA" id="ARBA00004141"/>
    </source>
</evidence>
<keyword evidence="2" id="KW-0813">Transport</keyword>
<protein>
    <submittedName>
        <fullName evidence="7">Uncharacterized protein</fullName>
    </submittedName>
</protein>
<dbReference type="Proteomes" id="UP000282582">
    <property type="component" value="Unassembled WGS sequence"/>
</dbReference>
<keyword evidence="5 6" id="KW-0472">Membrane</keyword>
<keyword evidence="3 6" id="KW-0812">Transmembrane</keyword>
<dbReference type="Pfam" id="PF00209">
    <property type="entry name" value="SNF"/>
    <property type="match status" value="1"/>
</dbReference>
<dbReference type="InterPro" id="IPR000175">
    <property type="entry name" value="Na/ntran_symport"/>
</dbReference>
<evidence type="ECO:0000313" key="8">
    <source>
        <dbReference type="Proteomes" id="UP000282582"/>
    </source>
</evidence>
<evidence type="ECO:0000256" key="2">
    <source>
        <dbReference type="ARBA" id="ARBA00022448"/>
    </source>
</evidence>
<evidence type="ECO:0000256" key="3">
    <source>
        <dbReference type="ARBA" id="ARBA00022692"/>
    </source>
</evidence>
<dbReference type="SUPFAM" id="SSF161070">
    <property type="entry name" value="SNF-like"/>
    <property type="match status" value="1"/>
</dbReference>